<evidence type="ECO:0000256" key="3">
    <source>
        <dbReference type="ARBA" id="ARBA00023136"/>
    </source>
</evidence>
<name>A0A8K1C9N2_PYTOL</name>
<comment type="caution">
    <text evidence="6">The sequence shown here is derived from an EMBL/GenBank/DDBJ whole genome shotgun (WGS) entry which is preliminary data.</text>
</comment>
<dbReference type="PANTHER" id="PTHR12483:SF115">
    <property type="entry name" value="COPPER TRANSPORT PROTEIN"/>
    <property type="match status" value="1"/>
</dbReference>
<gene>
    <name evidence="6" type="ORF">Poli38472_004343</name>
</gene>
<protein>
    <recommendedName>
        <fullName evidence="4">Copper transport protein</fullName>
    </recommendedName>
</protein>
<feature type="chain" id="PRO_5035451812" description="Copper transport protein" evidence="5">
    <location>
        <begin position="25"/>
        <end position="359"/>
    </location>
</feature>
<feature type="signal peptide" evidence="5">
    <location>
        <begin position="1"/>
        <end position="24"/>
    </location>
</feature>
<dbReference type="PANTHER" id="PTHR12483">
    <property type="entry name" value="SOLUTE CARRIER FAMILY 31 COPPER TRANSPORTERS"/>
    <property type="match status" value="1"/>
</dbReference>
<reference evidence="6" key="1">
    <citation type="submission" date="2019-03" db="EMBL/GenBank/DDBJ databases">
        <title>Long read genome sequence of the mycoparasitic Pythium oligandrum ATCC 38472 isolated from sugarbeet rhizosphere.</title>
        <authorList>
            <person name="Gaulin E."/>
        </authorList>
    </citation>
    <scope>NUCLEOTIDE SEQUENCE</scope>
    <source>
        <strain evidence="6">ATCC 38472_TT</strain>
    </source>
</reference>
<evidence type="ECO:0000256" key="5">
    <source>
        <dbReference type="SAM" id="SignalP"/>
    </source>
</evidence>
<keyword evidence="4" id="KW-0187">Copper transport</keyword>
<accession>A0A8K1C9N2</accession>
<evidence type="ECO:0000256" key="1">
    <source>
        <dbReference type="ARBA" id="ARBA00022692"/>
    </source>
</evidence>
<comment type="subcellular location">
    <subcellularLocation>
        <location evidence="4">Membrane</location>
        <topology evidence="4">Multi-pass membrane protein</topology>
    </subcellularLocation>
</comment>
<comment type="similarity">
    <text evidence="4">Belongs to the copper transporter (Ctr) (TC 1.A.56) family. SLC31A subfamily.</text>
</comment>
<dbReference type="AlphaFoldDB" id="A0A8K1C9N2"/>
<keyword evidence="3 4" id="KW-0472">Membrane</keyword>
<dbReference type="GO" id="GO:0016020">
    <property type="term" value="C:membrane"/>
    <property type="evidence" value="ECO:0007669"/>
    <property type="project" value="UniProtKB-SubCell"/>
</dbReference>
<keyword evidence="1 4" id="KW-0812">Transmembrane</keyword>
<dbReference type="GO" id="GO:0005375">
    <property type="term" value="F:copper ion transmembrane transporter activity"/>
    <property type="evidence" value="ECO:0007669"/>
    <property type="project" value="UniProtKB-UniRule"/>
</dbReference>
<keyword evidence="2 4" id="KW-1133">Transmembrane helix</keyword>
<feature type="transmembrane region" description="Helical" evidence="4">
    <location>
        <begin position="321"/>
        <end position="338"/>
    </location>
</feature>
<evidence type="ECO:0000313" key="6">
    <source>
        <dbReference type="EMBL" id="TMW59274.1"/>
    </source>
</evidence>
<evidence type="ECO:0000256" key="2">
    <source>
        <dbReference type="ARBA" id="ARBA00022989"/>
    </source>
</evidence>
<feature type="transmembrane region" description="Helical" evidence="4">
    <location>
        <begin position="215"/>
        <end position="235"/>
    </location>
</feature>
<dbReference type="Pfam" id="PF04145">
    <property type="entry name" value="Ctr"/>
    <property type="match status" value="1"/>
</dbReference>
<keyword evidence="4" id="KW-0813">Transport</keyword>
<keyword evidence="4" id="KW-0406">Ion transport</keyword>
<dbReference type="Proteomes" id="UP000794436">
    <property type="component" value="Unassembled WGS sequence"/>
</dbReference>
<evidence type="ECO:0000256" key="4">
    <source>
        <dbReference type="RuleBase" id="RU367022"/>
    </source>
</evidence>
<organism evidence="6 7">
    <name type="scientific">Pythium oligandrum</name>
    <name type="common">Mycoparasitic fungus</name>
    <dbReference type="NCBI Taxonomy" id="41045"/>
    <lineage>
        <taxon>Eukaryota</taxon>
        <taxon>Sar</taxon>
        <taxon>Stramenopiles</taxon>
        <taxon>Oomycota</taxon>
        <taxon>Peronosporomycetes</taxon>
        <taxon>Pythiales</taxon>
        <taxon>Pythiaceae</taxon>
        <taxon>Pythium</taxon>
    </lineage>
</organism>
<keyword evidence="7" id="KW-1185">Reference proteome</keyword>
<dbReference type="InterPro" id="IPR007274">
    <property type="entry name" value="Cop_transporter"/>
</dbReference>
<keyword evidence="5" id="KW-0732">Signal</keyword>
<dbReference type="OrthoDB" id="161814at2759"/>
<sequence length="359" mass="39200">MTQRRSTKMSFMVAMAALLCLVVAHPHAEANDAAAIKSTHDAQTKLMMDMPSDPVDGEMVMSTAYNFHLKNGQRLRFANADTFQQFLADPSVGLGEAKSVHTDLDADATTTTALCPVCGMETAAHGGPQVTMKHGEQVIHTCSLSHAHQVHDQIMDYRDATKDDTASVMAPATSSPQGFCSGPGTTMLNGFSFFQEGGNPCILLWFPGWVLNTPWRYILGCLLIAGSAIFNEYLLHLRRILRKESQWTLSQRPYGSSGSKAEGTTLLRTRSSSMSAPSSGRLATWFRGLSSDTQHVVHSFLHGFSTLLAYMLMLVSMTYDGVLFLCCIVGYVVGYYVFGERRNVVPEGVEHQPLGVSSV</sequence>
<dbReference type="EMBL" id="SPLM01000109">
    <property type="protein sequence ID" value="TMW59274.1"/>
    <property type="molecule type" value="Genomic_DNA"/>
</dbReference>
<keyword evidence="4" id="KW-0186">Copper</keyword>
<feature type="transmembrane region" description="Helical" evidence="4">
    <location>
        <begin position="296"/>
        <end position="315"/>
    </location>
</feature>
<evidence type="ECO:0000313" key="7">
    <source>
        <dbReference type="Proteomes" id="UP000794436"/>
    </source>
</evidence>
<proteinExistence type="inferred from homology"/>